<evidence type="ECO:0000313" key="2">
    <source>
        <dbReference type="EMBL" id="RNF35710.1"/>
    </source>
</evidence>
<comment type="caution">
    <text evidence="2">The sequence shown here is derived from an EMBL/GenBank/DDBJ whole genome shotgun (WGS) entry which is preliminary data.</text>
</comment>
<accession>A0A3R7Q408</accession>
<protein>
    <submittedName>
        <fullName evidence="2">Uncharacterized protein</fullName>
    </submittedName>
</protein>
<feature type="region of interest" description="Disordered" evidence="1">
    <location>
        <begin position="64"/>
        <end position="183"/>
    </location>
</feature>
<feature type="compositionally biased region" description="Basic and acidic residues" evidence="1">
    <location>
        <begin position="130"/>
        <end position="140"/>
    </location>
</feature>
<evidence type="ECO:0000256" key="1">
    <source>
        <dbReference type="SAM" id="MobiDB-lite"/>
    </source>
</evidence>
<dbReference type="Proteomes" id="UP000238137">
    <property type="component" value="Unassembled WGS sequence"/>
</dbReference>
<dbReference type="EMBL" id="PXNQ02000002">
    <property type="protein sequence ID" value="RNF35710.1"/>
    <property type="molecule type" value="Genomic_DNA"/>
</dbReference>
<evidence type="ECO:0000313" key="3">
    <source>
        <dbReference type="Proteomes" id="UP000238137"/>
    </source>
</evidence>
<gene>
    <name evidence="2" type="ORF">A7A09_004775</name>
</gene>
<dbReference type="AlphaFoldDB" id="A0A3R7Q408"/>
<sequence>MPIASCNRNCWIAGAGLGFLVWIVTAGIGPLRWYEGLFLGLVAAVLMGRFLIWLLCDGTPAETEEERRPLSFPADARAQRSEGDATAIGMVSSGATGDASVEGDVPETNTSDGKPADRVSIVAGAPVETDEVRVDQQPAEKRKKQQQNPQEQKKQKQGGKPAKSAPGTQGEPDDLKRIKGIGPKLEKKLRKQGVTRFAQIAEWGEDEMDHFAGVIGRMGSRIRGDDWVGQARILAQGGETEFSKRVEEGDIY</sequence>
<dbReference type="Gene3D" id="1.10.150.20">
    <property type="entry name" value="5' to 3' exonuclease, C-terminal subdomain"/>
    <property type="match status" value="1"/>
</dbReference>
<proteinExistence type="predicted"/>
<reference evidence="2" key="1">
    <citation type="submission" date="2018-05" db="EMBL/GenBank/DDBJ databases">
        <title>Reclassification of Methylarcula marina and Methylarcula terricola as Paracoccus methylarcula sp.nov., comb.nov. and Paracoccus terricola comb.nov.</title>
        <authorList>
            <person name="Shmareva M.N."/>
            <person name="Doronina N.V."/>
            <person name="Vasilenko O.V."/>
            <person name="Tarlachkov S.V."/>
            <person name="Trotsenko Y.A."/>
        </authorList>
    </citation>
    <scope>NUCLEOTIDE SEQUENCE [LARGE SCALE GENOMIC DNA]</scope>
    <source>
        <strain evidence="2">VKM B-2159</strain>
    </source>
</reference>
<keyword evidence="3" id="KW-1185">Reference proteome</keyword>
<name>A0A3R7Q408_9RHOB</name>
<organism evidence="2 3">
    <name type="scientific">Paracoccus methylarcula</name>
    <dbReference type="NCBI Taxonomy" id="72022"/>
    <lineage>
        <taxon>Bacteria</taxon>
        <taxon>Pseudomonadati</taxon>
        <taxon>Pseudomonadota</taxon>
        <taxon>Alphaproteobacteria</taxon>
        <taxon>Rhodobacterales</taxon>
        <taxon>Paracoccaceae</taxon>
        <taxon>Paracoccus</taxon>
    </lineage>
</organism>